<dbReference type="Proteomes" id="UP000286976">
    <property type="component" value="Unassembled WGS sequence"/>
</dbReference>
<organism evidence="12 13">
    <name type="scientific">Aliidiomarina taiwanensis</name>
    <dbReference type="NCBI Taxonomy" id="946228"/>
    <lineage>
        <taxon>Bacteria</taxon>
        <taxon>Pseudomonadati</taxon>
        <taxon>Pseudomonadota</taxon>
        <taxon>Gammaproteobacteria</taxon>
        <taxon>Alteromonadales</taxon>
        <taxon>Idiomarinaceae</taxon>
        <taxon>Aliidiomarina</taxon>
    </lineage>
</organism>
<evidence type="ECO:0000256" key="2">
    <source>
        <dbReference type="ARBA" id="ARBA00006380"/>
    </source>
</evidence>
<keyword evidence="10" id="KW-0812">Transmembrane</keyword>
<dbReference type="PANTHER" id="PTHR42755:SF1">
    <property type="entry name" value="3-DEOXY-D-MANNO-OCTULOSONIC ACID TRANSFERASE, MITOCHONDRIAL-RELATED"/>
    <property type="match status" value="1"/>
</dbReference>
<comment type="caution">
    <text evidence="12">The sequence shown here is derived from an EMBL/GenBank/DDBJ whole genome shotgun (WGS) entry which is preliminary data.</text>
</comment>
<dbReference type="GO" id="GO:0009244">
    <property type="term" value="P:lipopolysaccharide core region biosynthetic process"/>
    <property type="evidence" value="ECO:0007669"/>
    <property type="project" value="UniProtKB-UniRule"/>
</dbReference>
<dbReference type="SUPFAM" id="SSF53756">
    <property type="entry name" value="UDP-Glycosyltransferase/glycogen phosphorylase"/>
    <property type="match status" value="1"/>
</dbReference>
<evidence type="ECO:0000256" key="6">
    <source>
        <dbReference type="ARBA" id="ARBA00031445"/>
    </source>
</evidence>
<evidence type="ECO:0000256" key="3">
    <source>
        <dbReference type="ARBA" id="ARBA00012621"/>
    </source>
</evidence>
<keyword evidence="10" id="KW-0448">Lipopolysaccharide biosynthesis</keyword>
<dbReference type="GO" id="GO:0005886">
    <property type="term" value="C:plasma membrane"/>
    <property type="evidence" value="ECO:0007669"/>
    <property type="project" value="UniProtKB-SubCell"/>
</dbReference>
<feature type="transmembrane region" description="Helical" evidence="10">
    <location>
        <begin position="28"/>
        <end position="47"/>
    </location>
</feature>
<dbReference type="PANTHER" id="PTHR42755">
    <property type="entry name" value="3-DEOXY-MANNO-OCTULOSONATE CYTIDYLYLTRANSFERASE"/>
    <property type="match status" value="1"/>
</dbReference>
<evidence type="ECO:0000256" key="7">
    <source>
        <dbReference type="ARBA" id="ARBA00049183"/>
    </source>
</evidence>
<feature type="site" description="Transition state stabilizer" evidence="9">
    <location>
        <position position="152"/>
    </location>
</feature>
<comment type="subcellular location">
    <subcellularLocation>
        <location evidence="10">Cell membrane</location>
    </subcellularLocation>
</comment>
<name>A0A432XA08_9GAMM</name>
<dbReference type="Gene3D" id="3.40.50.11720">
    <property type="entry name" value="3-Deoxy-D-manno-octulosonic-acid transferase, N-terminal domain"/>
    <property type="match status" value="1"/>
</dbReference>
<evidence type="ECO:0000256" key="1">
    <source>
        <dbReference type="ARBA" id="ARBA00004713"/>
    </source>
</evidence>
<feature type="domain" description="3-deoxy-D-manno-octulosonic-acid transferase N-terminal" evidence="11">
    <location>
        <begin position="58"/>
        <end position="233"/>
    </location>
</feature>
<evidence type="ECO:0000256" key="8">
    <source>
        <dbReference type="PIRSR" id="PIRSR639901-1"/>
    </source>
</evidence>
<evidence type="ECO:0000256" key="10">
    <source>
        <dbReference type="RuleBase" id="RU365103"/>
    </source>
</evidence>
<dbReference type="InterPro" id="IPR007507">
    <property type="entry name" value="Glycos_transf_N"/>
</dbReference>
<evidence type="ECO:0000256" key="5">
    <source>
        <dbReference type="ARBA" id="ARBA00022679"/>
    </source>
</evidence>
<dbReference type="NCBIfam" id="NF004388">
    <property type="entry name" value="PRK05749.1-4"/>
    <property type="match status" value="1"/>
</dbReference>
<keyword evidence="10" id="KW-0472">Membrane</keyword>
<gene>
    <name evidence="12" type="ORF">CWE15_02540</name>
</gene>
<accession>A0A432XA08</accession>
<dbReference type="AlphaFoldDB" id="A0A432XA08"/>
<dbReference type="FunFam" id="3.40.50.2000:FF:000032">
    <property type="entry name" value="3-deoxy-D-manno-octulosonic acid transferase"/>
    <property type="match status" value="1"/>
</dbReference>
<sequence>MAFFLSIWQDMLVISVLEYVMRAGCVRLLYTLLFYLMVPLLLLSLFWQSRKNPAYRRRWGERFGFVQVAEENKPTLVHCASVGEFLAAKGFIEQLLDNGTPVWVTCTTPTGSELIQHFLQGRGEHSYLPLDLPCAVGRFLQRVKPQTIVLMETELWPNLVHAGKKHGIPQALINARMSQSSMKGYLRAAWLFRPSWQTLQLCGVQNGVQAERFLQLGVRTEALQVTGNLKFDVKIPPQVQRDVSAFKTLLSDRPIITAGSTHAGEEEIVLAAFRQLLSKKPDALLILVPRHKERFEEVAHLIQQSGLRMVRRSSGDPMTADTQVLLADSMGELMVWYGVASVAFVGGSLIERGGHNPLEPMAYGLPILSGPHVFNFTEVYQQLDAHKAIRWVHGEPSMEEALFELLTCLDQARHIGDQAQQVFARHRGATVRTYAAVQSLQHEPTL</sequence>
<evidence type="ECO:0000313" key="12">
    <source>
        <dbReference type="EMBL" id="RUO44071.1"/>
    </source>
</evidence>
<proteinExistence type="inferred from homology"/>
<keyword evidence="13" id="KW-1185">Reference proteome</keyword>
<keyword evidence="5 10" id="KW-0808">Transferase</keyword>
<dbReference type="EC" id="2.4.99.12" evidence="3 10"/>
<comment type="function">
    <text evidence="10">Involved in lipopolysaccharide (LPS) biosynthesis. Catalyzes the transfer of 3-deoxy-D-manno-octulosonate (Kdo) residue(s) from CMP-Kdo to lipid IV(A), the tetraacyldisaccharide-1,4'-bisphosphate precursor of lipid A.</text>
</comment>
<protein>
    <recommendedName>
        <fullName evidence="4 10">3-deoxy-D-manno-octulosonic acid transferase</fullName>
        <shortName evidence="10">Kdo transferase</shortName>
        <ecNumber evidence="3 10">2.4.99.12</ecNumber>
    </recommendedName>
    <alternativeName>
        <fullName evidence="6 10">Lipid IV(A) 3-deoxy-D-manno-octulosonic acid transferase</fullName>
    </alternativeName>
</protein>
<dbReference type="Pfam" id="PF04413">
    <property type="entry name" value="Glycos_transf_N"/>
    <property type="match status" value="1"/>
</dbReference>
<evidence type="ECO:0000256" key="4">
    <source>
        <dbReference type="ARBA" id="ARBA00019077"/>
    </source>
</evidence>
<reference evidence="12 13" key="1">
    <citation type="journal article" date="2011" name="Front. Microbiol.">
        <title>Genomic signatures of strain selection and enhancement in Bacillus atrophaeus var. globigii, a historical biowarfare simulant.</title>
        <authorList>
            <person name="Gibbons H.S."/>
            <person name="Broomall S.M."/>
            <person name="McNew L.A."/>
            <person name="Daligault H."/>
            <person name="Chapman C."/>
            <person name="Bruce D."/>
            <person name="Karavis M."/>
            <person name="Krepps M."/>
            <person name="McGregor P.A."/>
            <person name="Hong C."/>
            <person name="Park K.H."/>
            <person name="Akmal A."/>
            <person name="Feldman A."/>
            <person name="Lin J.S."/>
            <person name="Chang W.E."/>
            <person name="Higgs B.W."/>
            <person name="Demirev P."/>
            <person name="Lindquist J."/>
            <person name="Liem A."/>
            <person name="Fochler E."/>
            <person name="Read T.D."/>
            <person name="Tapia R."/>
            <person name="Johnson S."/>
            <person name="Bishop-Lilly K.A."/>
            <person name="Detter C."/>
            <person name="Han C."/>
            <person name="Sozhamannan S."/>
            <person name="Rosenzweig C.N."/>
            <person name="Skowronski E.W."/>
        </authorList>
    </citation>
    <scope>NUCLEOTIDE SEQUENCE [LARGE SCALE GENOMIC DNA]</scope>
    <source>
        <strain evidence="12 13">AIT1</strain>
    </source>
</reference>
<dbReference type="GO" id="GO:0043842">
    <property type="term" value="F:Kdo transferase activity"/>
    <property type="evidence" value="ECO:0007669"/>
    <property type="project" value="UniProtKB-EC"/>
</dbReference>
<dbReference type="GO" id="GO:0009245">
    <property type="term" value="P:lipid A biosynthetic process"/>
    <property type="evidence" value="ECO:0007669"/>
    <property type="project" value="TreeGrafter"/>
</dbReference>
<feature type="site" description="Transition state stabilizer" evidence="9">
    <location>
        <position position="230"/>
    </location>
</feature>
<comment type="pathway">
    <text evidence="1 10">Bacterial outer membrane biogenesis; LPS core biosynthesis.</text>
</comment>
<keyword evidence="10" id="KW-1133">Transmembrane helix</keyword>
<dbReference type="EMBL" id="PIPQ01000001">
    <property type="protein sequence ID" value="RUO44071.1"/>
    <property type="molecule type" value="Genomic_DNA"/>
</dbReference>
<dbReference type="UniPathway" id="UPA00958"/>
<evidence type="ECO:0000256" key="9">
    <source>
        <dbReference type="PIRSR" id="PIRSR639901-2"/>
    </source>
</evidence>
<comment type="catalytic activity">
    <reaction evidence="7 10">
        <text>lipid IVA (E. coli) + CMP-3-deoxy-beta-D-manno-octulosonate = alpha-Kdo-(2-&gt;6)-lipid IVA (E. coli) + CMP + H(+)</text>
        <dbReference type="Rhea" id="RHEA:28066"/>
        <dbReference type="ChEBI" id="CHEBI:15378"/>
        <dbReference type="ChEBI" id="CHEBI:58603"/>
        <dbReference type="ChEBI" id="CHEBI:60364"/>
        <dbReference type="ChEBI" id="CHEBI:60377"/>
        <dbReference type="ChEBI" id="CHEBI:85987"/>
        <dbReference type="EC" id="2.4.99.12"/>
    </reaction>
</comment>
<dbReference type="Gene3D" id="3.40.50.2000">
    <property type="entry name" value="Glycogen Phosphorylase B"/>
    <property type="match status" value="1"/>
</dbReference>
<comment type="similarity">
    <text evidence="2">Belongs to the glycosyltransferase group 1 family. Glycosyltransferase 30 subfamily.</text>
</comment>
<evidence type="ECO:0000313" key="13">
    <source>
        <dbReference type="Proteomes" id="UP000286976"/>
    </source>
</evidence>
<dbReference type="InterPro" id="IPR039901">
    <property type="entry name" value="Kdotransferase"/>
</dbReference>
<feature type="active site" description="Proton acceptor" evidence="8">
    <location>
        <position position="84"/>
    </location>
</feature>
<evidence type="ECO:0000259" key="11">
    <source>
        <dbReference type="Pfam" id="PF04413"/>
    </source>
</evidence>
<keyword evidence="10" id="KW-1003">Cell membrane</keyword>
<dbReference type="InterPro" id="IPR038107">
    <property type="entry name" value="Glycos_transf_N_sf"/>
</dbReference>